<evidence type="ECO:0000256" key="1">
    <source>
        <dbReference type="SAM" id="Phobius"/>
    </source>
</evidence>
<keyword evidence="1" id="KW-0812">Transmembrane</keyword>
<feature type="transmembrane region" description="Helical" evidence="1">
    <location>
        <begin position="61"/>
        <end position="78"/>
    </location>
</feature>
<keyword evidence="1" id="KW-1133">Transmembrane helix</keyword>
<reference evidence="2" key="1">
    <citation type="submission" date="2019-08" db="EMBL/GenBank/DDBJ databases">
        <authorList>
            <person name="Kucharzyk K."/>
            <person name="Murdoch R.W."/>
            <person name="Higgins S."/>
            <person name="Loffler F."/>
        </authorList>
    </citation>
    <scope>NUCLEOTIDE SEQUENCE</scope>
</reference>
<name>A0A645BMM6_9ZZZZ</name>
<comment type="caution">
    <text evidence="2">The sequence shown here is derived from an EMBL/GenBank/DDBJ whole genome shotgun (WGS) entry which is preliminary data.</text>
</comment>
<gene>
    <name evidence="2" type="ORF">SDC9_113536</name>
</gene>
<proteinExistence type="predicted"/>
<accession>A0A645BMM6</accession>
<evidence type="ECO:0000313" key="2">
    <source>
        <dbReference type="EMBL" id="MPM66626.1"/>
    </source>
</evidence>
<dbReference type="EMBL" id="VSSQ01021203">
    <property type="protein sequence ID" value="MPM66626.1"/>
    <property type="molecule type" value="Genomic_DNA"/>
</dbReference>
<sequence length="138" mass="15295">MLIATIIGLTGIAVYYVSAVGFEMLSISKQYFSTESMEYKQQLLAVGQGLIARYKGTAFDVYYVFNAITLILISMTMYKSRDFKRSSATWGLIAGIFMIIPLTAGTLGLICSLLSLVPWIVFSVLIGRKLIQMAKQQV</sequence>
<protein>
    <submittedName>
        <fullName evidence="2">Uncharacterized protein</fullName>
    </submittedName>
</protein>
<feature type="transmembrane region" description="Helical" evidence="1">
    <location>
        <begin position="90"/>
        <end position="110"/>
    </location>
</feature>
<keyword evidence="1" id="KW-0472">Membrane</keyword>
<dbReference type="AlphaFoldDB" id="A0A645BMM6"/>
<organism evidence="2">
    <name type="scientific">bioreactor metagenome</name>
    <dbReference type="NCBI Taxonomy" id="1076179"/>
    <lineage>
        <taxon>unclassified sequences</taxon>
        <taxon>metagenomes</taxon>
        <taxon>ecological metagenomes</taxon>
    </lineage>
</organism>